<dbReference type="PANTHER" id="PTHR12942">
    <property type="entry name" value="STEP II SPLICING FACTOR SLU7"/>
    <property type="match status" value="1"/>
</dbReference>
<keyword evidence="4 8" id="KW-0507">mRNA processing</keyword>
<evidence type="ECO:0000259" key="10">
    <source>
        <dbReference type="Pfam" id="PF11708"/>
    </source>
</evidence>
<sequence length="588" mass="68114">MTTPSANVPVSVILKNKSEFEDEPRKKSREDWRKAKELEEARKAGTAPAAVDEEGKDINPHIPQYISATPWYFGAEGPTLKHQRPQPEKQRQFSHLDEWYKRGVDTSKVAVKYRKGACENCGAVTHKKKDCMERPRKIGAKFTNANIAPDEFVQPDLSVDYDGKRDRWAGYDPAEHRAIVEEYQKIEDAKRQMRADKLNAEENDEQDSDKDEDKYVDEVDMPGTKVDSKQRITVRNLRIREDTAKYLRNLDPNSAYYDPKTRSMRDNPYAGTDQEVAYRGENFARFSGDTQQHAVAQLFAWDAHERGVDVHLLAEPTKLELLKQEYDKKRDELKDEARGGVIKRYGGAEHLQAPPAALLLAQTEDYVEYSRYGKVIKGQEKQVIRSKYEEDVFPNNHTSVWGSYWEGGHWGYRCCHSFVKNSYCTGDAGKQVTDVPTPGPTLIDEQNQKVRETDILETKEEQMVVARDAEQNSDSSVNDKDSSDSSNEEENWKSKTERKSKSKKKSKKRKQKEKRRNKKANKDEDKLKEALRKEVENQKEADRLLKMDERKRPYNSMFEVKEPTAEEIEAFQMKRKRDEDPMAHFLNK</sequence>
<keyword evidence="7 8" id="KW-0539">Nucleus</keyword>
<protein>
    <recommendedName>
        <fullName evidence="3 8">Pre-mRNA-splicing factor SLU7</fullName>
    </recommendedName>
</protein>
<evidence type="ECO:0000313" key="11">
    <source>
        <dbReference type="Proteomes" id="UP000829291"/>
    </source>
</evidence>
<dbReference type="GO" id="GO:0005681">
    <property type="term" value="C:spliceosomal complex"/>
    <property type="evidence" value="ECO:0007669"/>
    <property type="project" value="UniProtKB-UniRule"/>
</dbReference>
<feature type="region of interest" description="Disordered" evidence="9">
    <location>
        <begin position="1"/>
        <end position="60"/>
    </location>
</feature>
<evidence type="ECO:0000256" key="9">
    <source>
        <dbReference type="SAM" id="MobiDB-lite"/>
    </source>
</evidence>
<evidence type="ECO:0000256" key="1">
    <source>
        <dbReference type="ARBA" id="ARBA00004123"/>
    </source>
</evidence>
<dbReference type="InterPro" id="IPR039974">
    <property type="entry name" value="Splicing_factor_SLU7"/>
</dbReference>
<name>A0A6J0B8L9_NEOLC</name>
<evidence type="ECO:0000256" key="3">
    <source>
        <dbReference type="ARBA" id="ARBA00021377"/>
    </source>
</evidence>
<feature type="region of interest" description="Disordered" evidence="9">
    <location>
        <begin position="432"/>
        <end position="548"/>
    </location>
</feature>
<evidence type="ECO:0000256" key="4">
    <source>
        <dbReference type="ARBA" id="ARBA00022664"/>
    </source>
</evidence>
<feature type="compositionally biased region" description="Basic and acidic residues" evidence="9">
    <location>
        <begin position="520"/>
        <end position="548"/>
    </location>
</feature>
<feature type="compositionally biased region" description="Basic and acidic residues" evidence="9">
    <location>
        <begin position="446"/>
        <end position="470"/>
    </location>
</feature>
<accession>A0A6J0B8L9</accession>
<dbReference type="InterPro" id="IPR021715">
    <property type="entry name" value="Slu7_dom"/>
</dbReference>
<dbReference type="Proteomes" id="UP000829291">
    <property type="component" value="Chromosome 6"/>
</dbReference>
<dbReference type="KEGG" id="nlo:107217128"/>
<dbReference type="OrthoDB" id="249612at2759"/>
<dbReference type="FunCoup" id="A0A6J0B8L9">
    <property type="interactions" value="2218"/>
</dbReference>
<evidence type="ECO:0000256" key="2">
    <source>
        <dbReference type="ARBA" id="ARBA00007203"/>
    </source>
</evidence>
<comment type="subunit">
    <text evidence="8">Associated with the spliceosome.</text>
</comment>
<dbReference type="InParanoid" id="A0A6J0B8L9"/>
<dbReference type="GO" id="GO:0030628">
    <property type="term" value="F:pre-mRNA 3'-splice site binding"/>
    <property type="evidence" value="ECO:0007669"/>
    <property type="project" value="UniProtKB-UniRule"/>
</dbReference>
<dbReference type="CTD" id="10569"/>
<feature type="compositionally biased region" description="Basic and acidic residues" evidence="9">
    <location>
        <begin position="16"/>
        <end position="43"/>
    </location>
</feature>
<keyword evidence="6 8" id="KW-0508">mRNA splicing</keyword>
<evidence type="ECO:0000256" key="5">
    <source>
        <dbReference type="ARBA" id="ARBA00022728"/>
    </source>
</evidence>
<organism evidence="12">
    <name type="scientific">Neodiprion lecontei</name>
    <name type="common">Redheaded pine sawfly</name>
    <dbReference type="NCBI Taxonomy" id="441921"/>
    <lineage>
        <taxon>Eukaryota</taxon>
        <taxon>Metazoa</taxon>
        <taxon>Ecdysozoa</taxon>
        <taxon>Arthropoda</taxon>
        <taxon>Hexapoda</taxon>
        <taxon>Insecta</taxon>
        <taxon>Pterygota</taxon>
        <taxon>Neoptera</taxon>
        <taxon>Endopterygota</taxon>
        <taxon>Hymenoptera</taxon>
        <taxon>Tenthredinoidea</taxon>
        <taxon>Diprionidae</taxon>
        <taxon>Diprioninae</taxon>
        <taxon>Neodiprion</taxon>
    </lineage>
</organism>
<feature type="compositionally biased region" description="Basic and acidic residues" evidence="9">
    <location>
        <begin position="490"/>
        <end position="499"/>
    </location>
</feature>
<comment type="function">
    <text evidence="8">Involved in pre-mRNA splicing.</text>
</comment>
<reference evidence="12" key="1">
    <citation type="submission" date="2025-08" db="UniProtKB">
        <authorList>
            <consortium name="RefSeq"/>
        </authorList>
    </citation>
    <scope>IDENTIFICATION</scope>
    <source>
        <tissue evidence="12">Thorax and Abdomen</tissue>
    </source>
</reference>
<feature type="domain" description="Pre-mRNA-splicing factor SLU7" evidence="10">
    <location>
        <begin position="160"/>
        <end position="403"/>
    </location>
</feature>
<dbReference type="PANTHER" id="PTHR12942:SF2">
    <property type="entry name" value="PRE-MRNA-SPLICING FACTOR SLU7"/>
    <property type="match status" value="1"/>
</dbReference>
<keyword evidence="11" id="KW-1185">Reference proteome</keyword>
<gene>
    <name evidence="12" type="primary">LOC107217128</name>
</gene>
<dbReference type="GeneID" id="107217128"/>
<evidence type="ECO:0000313" key="12">
    <source>
        <dbReference type="RefSeq" id="XP_015509988.1"/>
    </source>
</evidence>
<evidence type="ECO:0000256" key="8">
    <source>
        <dbReference type="RuleBase" id="RU367071"/>
    </source>
</evidence>
<dbReference type="Pfam" id="PF11708">
    <property type="entry name" value="Slu7"/>
    <property type="match status" value="1"/>
</dbReference>
<comment type="subcellular location">
    <subcellularLocation>
        <location evidence="1 8">Nucleus</location>
    </subcellularLocation>
</comment>
<keyword evidence="5 8" id="KW-0747">Spliceosome</keyword>
<dbReference type="GO" id="GO:0000398">
    <property type="term" value="P:mRNA splicing, via spliceosome"/>
    <property type="evidence" value="ECO:0007669"/>
    <property type="project" value="UniProtKB-UniRule"/>
</dbReference>
<dbReference type="RefSeq" id="XP_015509988.1">
    <property type="nucleotide sequence ID" value="XM_015654502.2"/>
</dbReference>
<evidence type="ECO:0000256" key="6">
    <source>
        <dbReference type="ARBA" id="ARBA00023187"/>
    </source>
</evidence>
<feature type="compositionally biased region" description="Basic residues" evidence="9">
    <location>
        <begin position="500"/>
        <end position="519"/>
    </location>
</feature>
<dbReference type="AlphaFoldDB" id="A0A6J0B8L9"/>
<evidence type="ECO:0000256" key="7">
    <source>
        <dbReference type="ARBA" id="ARBA00023242"/>
    </source>
</evidence>
<proteinExistence type="inferred from homology"/>
<comment type="similarity">
    <text evidence="2 8">Belongs to the SLU7 family.</text>
</comment>